<gene>
    <name evidence="1" type="primary">NCL1_43532</name>
    <name evidence="1" type="ORF">TNCV_2182791</name>
</gene>
<comment type="caution">
    <text evidence="1">The sequence shown here is derived from an EMBL/GenBank/DDBJ whole genome shotgun (WGS) entry which is preliminary data.</text>
</comment>
<organism evidence="1 2">
    <name type="scientific">Trichonephila clavipes</name>
    <name type="common">Golden silk orbweaver</name>
    <name type="synonym">Nephila clavipes</name>
    <dbReference type="NCBI Taxonomy" id="2585209"/>
    <lineage>
        <taxon>Eukaryota</taxon>
        <taxon>Metazoa</taxon>
        <taxon>Ecdysozoa</taxon>
        <taxon>Arthropoda</taxon>
        <taxon>Chelicerata</taxon>
        <taxon>Arachnida</taxon>
        <taxon>Araneae</taxon>
        <taxon>Araneomorphae</taxon>
        <taxon>Entelegynae</taxon>
        <taxon>Araneoidea</taxon>
        <taxon>Nephilidae</taxon>
        <taxon>Trichonephila</taxon>
    </lineage>
</organism>
<sequence>MTVVLRLVAVPYGRGLPNVLFQQDNLMRLMICSRLEAAWNELPVSVIQAQFDSMANRWLEHRTPDRKPWVRCSMPTNTLRVHTENVLVKSVDPKVSWAESRVQGTGEYFPPLQFEDKIVGVGGVAIYRPFREFRLAKSYCHLYSVQRQVYC</sequence>
<reference evidence="1" key="1">
    <citation type="submission" date="2020-08" db="EMBL/GenBank/DDBJ databases">
        <title>Multicomponent nature underlies the extraordinary mechanical properties of spider dragline silk.</title>
        <authorList>
            <person name="Kono N."/>
            <person name="Nakamura H."/>
            <person name="Mori M."/>
            <person name="Yoshida Y."/>
            <person name="Ohtoshi R."/>
            <person name="Malay A.D."/>
            <person name="Moran D.A.P."/>
            <person name="Tomita M."/>
            <person name="Numata K."/>
            <person name="Arakawa K."/>
        </authorList>
    </citation>
    <scope>NUCLEOTIDE SEQUENCE</scope>
</reference>
<keyword evidence="2" id="KW-1185">Reference proteome</keyword>
<protein>
    <submittedName>
        <fullName evidence="1">Uncharacterized protein</fullName>
    </submittedName>
</protein>
<evidence type="ECO:0000313" key="2">
    <source>
        <dbReference type="Proteomes" id="UP000887159"/>
    </source>
</evidence>
<evidence type="ECO:0000313" key="1">
    <source>
        <dbReference type="EMBL" id="GFY23018.1"/>
    </source>
</evidence>
<dbReference type="Proteomes" id="UP000887159">
    <property type="component" value="Unassembled WGS sequence"/>
</dbReference>
<dbReference type="EMBL" id="BMAU01021361">
    <property type="protein sequence ID" value="GFY23018.1"/>
    <property type="molecule type" value="Genomic_DNA"/>
</dbReference>
<proteinExistence type="predicted"/>
<dbReference type="AlphaFoldDB" id="A0A8X6VUZ3"/>
<name>A0A8X6VUZ3_TRICX</name>
<accession>A0A8X6VUZ3</accession>